<evidence type="ECO:0000313" key="1">
    <source>
        <dbReference type="EMBL" id="KAA3480772.1"/>
    </source>
</evidence>
<protein>
    <submittedName>
        <fullName evidence="1">Uncharacterized protein</fullName>
    </submittedName>
</protein>
<comment type="caution">
    <text evidence="1">The sequence shown here is derived from an EMBL/GenBank/DDBJ whole genome shotgun (WGS) entry which is preliminary data.</text>
</comment>
<name>A0A5B6WIP8_9ROSI</name>
<dbReference type="EMBL" id="SMMG02000003">
    <property type="protein sequence ID" value="KAA3480772.1"/>
    <property type="molecule type" value="Genomic_DNA"/>
</dbReference>
<organism evidence="1 2">
    <name type="scientific">Gossypium australe</name>
    <dbReference type="NCBI Taxonomy" id="47621"/>
    <lineage>
        <taxon>Eukaryota</taxon>
        <taxon>Viridiplantae</taxon>
        <taxon>Streptophyta</taxon>
        <taxon>Embryophyta</taxon>
        <taxon>Tracheophyta</taxon>
        <taxon>Spermatophyta</taxon>
        <taxon>Magnoliopsida</taxon>
        <taxon>eudicotyledons</taxon>
        <taxon>Gunneridae</taxon>
        <taxon>Pentapetalae</taxon>
        <taxon>rosids</taxon>
        <taxon>malvids</taxon>
        <taxon>Malvales</taxon>
        <taxon>Malvaceae</taxon>
        <taxon>Malvoideae</taxon>
        <taxon>Gossypium</taxon>
    </lineage>
</organism>
<proteinExistence type="predicted"/>
<sequence>MTIRKEYNFSLKIPSGYLINCLVHPKSLTSGGTPLCRLYQGRKLIGKFSNKSFERSILVKGLLIRKERNFLS</sequence>
<accession>A0A5B6WIP8</accession>
<gene>
    <name evidence="1" type="ORF">EPI10_021186</name>
</gene>
<reference evidence="2" key="1">
    <citation type="journal article" date="2019" name="Plant Biotechnol. J.">
        <title>Genome sequencing of the Australian wild diploid species Gossypium australe highlights disease resistance and delayed gland morphogenesis.</title>
        <authorList>
            <person name="Cai Y."/>
            <person name="Cai X."/>
            <person name="Wang Q."/>
            <person name="Wang P."/>
            <person name="Zhang Y."/>
            <person name="Cai C."/>
            <person name="Xu Y."/>
            <person name="Wang K."/>
            <person name="Zhou Z."/>
            <person name="Wang C."/>
            <person name="Geng S."/>
            <person name="Li B."/>
            <person name="Dong Q."/>
            <person name="Hou Y."/>
            <person name="Wang H."/>
            <person name="Ai P."/>
            <person name="Liu Z."/>
            <person name="Yi F."/>
            <person name="Sun M."/>
            <person name="An G."/>
            <person name="Cheng J."/>
            <person name="Zhang Y."/>
            <person name="Shi Q."/>
            <person name="Xie Y."/>
            <person name="Shi X."/>
            <person name="Chang Y."/>
            <person name="Huang F."/>
            <person name="Chen Y."/>
            <person name="Hong S."/>
            <person name="Mi L."/>
            <person name="Sun Q."/>
            <person name="Zhang L."/>
            <person name="Zhou B."/>
            <person name="Peng R."/>
            <person name="Zhang X."/>
            <person name="Liu F."/>
        </authorList>
    </citation>
    <scope>NUCLEOTIDE SEQUENCE [LARGE SCALE GENOMIC DNA]</scope>
    <source>
        <strain evidence="2">cv. PA1801</strain>
    </source>
</reference>
<evidence type="ECO:0000313" key="2">
    <source>
        <dbReference type="Proteomes" id="UP000325315"/>
    </source>
</evidence>
<keyword evidence="2" id="KW-1185">Reference proteome</keyword>
<dbReference type="Proteomes" id="UP000325315">
    <property type="component" value="Unassembled WGS sequence"/>
</dbReference>
<dbReference type="AlphaFoldDB" id="A0A5B6WIP8"/>